<evidence type="ECO:0000259" key="1">
    <source>
        <dbReference type="PROSITE" id="PS50880"/>
    </source>
</evidence>
<accession>A0A0W0Z0X8</accession>
<name>A0A0W0Z0X8_9GAMM</name>
<dbReference type="Proteomes" id="UP000054600">
    <property type="component" value="Unassembled WGS sequence"/>
</dbReference>
<organism evidence="2 3">
    <name type="scientific">Legionella shakespearei DSM 23087</name>
    <dbReference type="NCBI Taxonomy" id="1122169"/>
    <lineage>
        <taxon>Bacteria</taxon>
        <taxon>Pseudomonadati</taxon>
        <taxon>Pseudomonadota</taxon>
        <taxon>Gammaproteobacteria</taxon>
        <taxon>Legionellales</taxon>
        <taxon>Legionellaceae</taxon>
        <taxon>Legionella</taxon>
    </lineage>
</organism>
<keyword evidence="3" id="KW-1185">Reference proteome</keyword>
<dbReference type="CDD" id="cd01029">
    <property type="entry name" value="TOPRIM_primases"/>
    <property type="match status" value="1"/>
</dbReference>
<dbReference type="RefSeq" id="WP_018577946.1">
    <property type="nucleotide sequence ID" value="NZ_KB892415.1"/>
</dbReference>
<dbReference type="eggNOG" id="COG4643">
    <property type="taxonomic scope" value="Bacteria"/>
</dbReference>
<sequence length="813" mass="89858">MHKFIEQFRYAIEQSGLTPPTAIECDSKIHRFSSSGKPQDKAGWYLLYSDGIPAGCFGDWRTGLNQNWRADIGRSLSSIEEAEHRDRIKKMQIKRQAEEILIKAEAQAKALSMWKKASPAPDTHAYLVKKGITTHSAKQIDGALVLPLRDENGTLHSLQFINENGEKRFLVGGRVSGCYFSIGSIQDAKVLCIVEGFSTGATIHEATNYPIAVAFNAGNLLAVATVMREKFPELTLILCADDDFKVDGNPGLTRATEAAQHVNGLLAVPTFDTNRPDNKTDFNDMAELYGLETVQSAIANAIEPMINDTLKNKVFNIWPDPQPIKSSIAAEPYPLDALPDTIRKAVIEVQSFTKAPIPLVAASAITALSLVGQTYVDIKRAEKLSGPTGLFLITIADSGERKSTCDGFFTRAIHDYVKNKEDTAKPLIKEHSAKLTAWQSKVDGVKTKIRQLAGAGDDTSIQEKELLNLEFIKPTLLKVPKLVYSDITPEALKLNLGTTWPSASIVSSEGGIVFGAHGMNKDSVMRNLATYNQCWDGKSVPTDRISSASLGTQEVRLTMGIQVQEATIREFTSQLGNLARGTGFFARVLFSWPESTQGSRFYTDPPDNWPCLVEFNQRLSRILNTSPPIDSEGILTPKLMTLAALAKLAWVRFHDGLESELHKGGELYDVRDVASKAADNAARLACLFHLLEHGFNGEVGDDSFDRASLIILWHLGEAQRFFGELTLPPELANALLLEEWLIAYCQKEKIKQIPFSKVLQLGPNRLRKSLILKAALQELEDLDRARLITSQKYNYIEINPALLIGSVRNKDDY</sequence>
<dbReference type="Pfam" id="PF13362">
    <property type="entry name" value="Toprim_3"/>
    <property type="match status" value="1"/>
</dbReference>
<comment type="caution">
    <text evidence="2">The sequence shown here is derived from an EMBL/GenBank/DDBJ whole genome shotgun (WGS) entry which is preliminary data.</text>
</comment>
<proteinExistence type="predicted"/>
<feature type="domain" description="Toprim" evidence="1">
    <location>
        <begin position="189"/>
        <end position="277"/>
    </location>
</feature>
<evidence type="ECO:0000313" key="2">
    <source>
        <dbReference type="EMBL" id="KTD62406.1"/>
    </source>
</evidence>
<dbReference type="InterPro" id="IPR025048">
    <property type="entry name" value="DUF3987"/>
</dbReference>
<dbReference type="PROSITE" id="PS50880">
    <property type="entry name" value="TOPRIM"/>
    <property type="match status" value="1"/>
</dbReference>
<dbReference type="InterPro" id="IPR006171">
    <property type="entry name" value="TOPRIM_dom"/>
</dbReference>
<dbReference type="Pfam" id="PF13148">
    <property type="entry name" value="DUF3987"/>
    <property type="match status" value="1"/>
</dbReference>
<reference evidence="2 3" key="1">
    <citation type="submission" date="2015-11" db="EMBL/GenBank/DDBJ databases">
        <title>Genomic analysis of 38 Legionella species identifies large and diverse effector repertoires.</title>
        <authorList>
            <person name="Burstein D."/>
            <person name="Amaro F."/>
            <person name="Zusman T."/>
            <person name="Lifshitz Z."/>
            <person name="Cohen O."/>
            <person name="Gilbert J.A."/>
            <person name="Pupko T."/>
            <person name="Shuman H.A."/>
            <person name="Segal G."/>
        </authorList>
    </citation>
    <scope>NUCLEOTIDE SEQUENCE [LARGE SCALE GENOMIC DNA]</scope>
    <source>
        <strain evidence="2 3">ATCC 49655</strain>
    </source>
</reference>
<dbReference type="OrthoDB" id="784829at2"/>
<dbReference type="STRING" id="1122169.Lsha_1106"/>
<protein>
    <submittedName>
        <fullName evidence="2">5' DNA primase TraC</fullName>
    </submittedName>
</protein>
<gene>
    <name evidence="2" type="ORF">Lsha_1106</name>
</gene>
<dbReference type="EMBL" id="LNYW01000033">
    <property type="protein sequence ID" value="KTD62406.1"/>
    <property type="molecule type" value="Genomic_DNA"/>
</dbReference>
<evidence type="ECO:0000313" key="3">
    <source>
        <dbReference type="Proteomes" id="UP000054600"/>
    </source>
</evidence>
<dbReference type="AlphaFoldDB" id="A0A0W0Z0X8"/>
<dbReference type="eggNOG" id="COG4983">
    <property type="taxonomic scope" value="Bacteria"/>
</dbReference>
<dbReference type="PATRIC" id="fig|1122169.6.peg.1276"/>
<dbReference type="InterPro" id="IPR034154">
    <property type="entry name" value="TOPRIM_DnaG/twinkle"/>
</dbReference>